<dbReference type="Proteomes" id="UP000322699">
    <property type="component" value="Unassembled WGS sequence"/>
</dbReference>
<dbReference type="AlphaFoldDB" id="A0A5B1CK13"/>
<dbReference type="InterPro" id="IPR016039">
    <property type="entry name" value="Thiolase-like"/>
</dbReference>
<comment type="similarity">
    <text evidence="1 3">Belongs to the thiolase-like superfamily. Beta-ketoacyl-ACP synthases family.</text>
</comment>
<accession>A0A5B1CK13</accession>
<dbReference type="SUPFAM" id="SSF53901">
    <property type="entry name" value="Thiolase-like"/>
    <property type="match status" value="2"/>
</dbReference>
<evidence type="ECO:0000259" key="4">
    <source>
        <dbReference type="PROSITE" id="PS52004"/>
    </source>
</evidence>
<dbReference type="Pfam" id="PF00109">
    <property type="entry name" value="ketoacyl-synt"/>
    <property type="match status" value="1"/>
</dbReference>
<dbReference type="Pfam" id="PF02801">
    <property type="entry name" value="Ketoacyl-synt_C"/>
    <property type="match status" value="1"/>
</dbReference>
<dbReference type="EC" id="2.3.1.179" evidence="5"/>
<evidence type="ECO:0000256" key="2">
    <source>
        <dbReference type="ARBA" id="ARBA00022679"/>
    </source>
</evidence>
<dbReference type="InterPro" id="IPR014030">
    <property type="entry name" value="Ketoacyl_synth_N"/>
</dbReference>
<dbReference type="PROSITE" id="PS52004">
    <property type="entry name" value="KS3_2"/>
    <property type="match status" value="1"/>
</dbReference>
<feature type="domain" description="Ketosynthase family 3 (KS3)" evidence="4">
    <location>
        <begin position="3"/>
        <end position="447"/>
    </location>
</feature>
<dbReference type="InterPro" id="IPR000794">
    <property type="entry name" value="Beta-ketoacyl_synthase"/>
</dbReference>
<keyword evidence="5" id="KW-0012">Acyltransferase</keyword>
<dbReference type="PANTHER" id="PTHR11712">
    <property type="entry name" value="POLYKETIDE SYNTHASE-RELATED"/>
    <property type="match status" value="1"/>
</dbReference>
<keyword evidence="6" id="KW-1185">Reference proteome</keyword>
<dbReference type="EMBL" id="VRLW01000001">
    <property type="protein sequence ID" value="KAA1259880.1"/>
    <property type="molecule type" value="Genomic_DNA"/>
</dbReference>
<dbReference type="OrthoDB" id="292158at2"/>
<organism evidence="5 6">
    <name type="scientific">Rubripirellula obstinata</name>
    <dbReference type="NCBI Taxonomy" id="406547"/>
    <lineage>
        <taxon>Bacteria</taxon>
        <taxon>Pseudomonadati</taxon>
        <taxon>Planctomycetota</taxon>
        <taxon>Planctomycetia</taxon>
        <taxon>Pirellulales</taxon>
        <taxon>Pirellulaceae</taxon>
        <taxon>Rubripirellula</taxon>
    </lineage>
</organism>
<dbReference type="PANTHER" id="PTHR11712:SF336">
    <property type="entry name" value="3-OXOACYL-[ACYL-CARRIER-PROTEIN] SYNTHASE, MITOCHONDRIAL"/>
    <property type="match status" value="1"/>
</dbReference>
<dbReference type="Gene3D" id="3.40.47.10">
    <property type="match status" value="2"/>
</dbReference>
<gene>
    <name evidence="5" type="primary">fabF_4</name>
    <name evidence="5" type="ORF">LF1_24170</name>
</gene>
<protein>
    <submittedName>
        <fullName evidence="5">3-oxoacyl-[acyl-carrier-protein] synthase 2</fullName>
        <ecNumber evidence="5">2.3.1.179</ecNumber>
    </submittedName>
</protein>
<keyword evidence="2 3" id="KW-0808">Transferase</keyword>
<sequence length="447" mass="46477">MSPKNTVITGLGVVSSIGMGRQDFFDALCAETSGITSLANRTDEGAKPGAVSKPDGLWIGGPIIDFDPKQYVRPRKALKVMCREIQTAFAASTLAIDDAGLTDAFPLTTETDFQPADVGTVFGGEMYYGPPSEMEDAYLACCDEDGVFSAAEFGSAAMKKVTPLWMLKYLPNMPACHVGISIGAHGPNNSLVLGDVSGPAAMMEARSCLERSIAKLMVTGSSGTRINTTRLNYRGDLPIPEVSDPVSFSSRPHDHGSVGVVGGEAAVSFVIESIDQAVARKVKPIASIASMVSRFVPSPGMYQAKRDISPSSSAGRGSVKAIELSIRDAIKQARIDADQIGAVISQACGDPSIDLAEEQAINKALPGVPVTAPVSSLGHTGAAVGSINVAVAALVIQHQQIPPTIGHNVANRNVNLVTETMSMDKPAVIALSHTSEGSAIATVLVSG</sequence>
<evidence type="ECO:0000313" key="6">
    <source>
        <dbReference type="Proteomes" id="UP000322699"/>
    </source>
</evidence>
<dbReference type="GO" id="GO:0005829">
    <property type="term" value="C:cytosol"/>
    <property type="evidence" value="ECO:0007669"/>
    <property type="project" value="TreeGrafter"/>
</dbReference>
<dbReference type="InterPro" id="IPR020841">
    <property type="entry name" value="PKS_Beta-ketoAc_synthase_dom"/>
</dbReference>
<dbReference type="GO" id="GO:0006633">
    <property type="term" value="P:fatty acid biosynthetic process"/>
    <property type="evidence" value="ECO:0007669"/>
    <property type="project" value="TreeGrafter"/>
</dbReference>
<proteinExistence type="inferred from homology"/>
<dbReference type="GO" id="GO:0004315">
    <property type="term" value="F:3-oxoacyl-[acyl-carrier-protein] synthase activity"/>
    <property type="evidence" value="ECO:0007669"/>
    <property type="project" value="UniProtKB-EC"/>
</dbReference>
<name>A0A5B1CK13_9BACT</name>
<comment type="caution">
    <text evidence="5">The sequence shown here is derived from an EMBL/GenBank/DDBJ whole genome shotgun (WGS) entry which is preliminary data.</text>
</comment>
<dbReference type="RefSeq" id="WP_068259831.1">
    <property type="nucleotide sequence ID" value="NZ_LWSK01000012.1"/>
</dbReference>
<evidence type="ECO:0000256" key="1">
    <source>
        <dbReference type="ARBA" id="ARBA00008467"/>
    </source>
</evidence>
<evidence type="ECO:0000256" key="3">
    <source>
        <dbReference type="RuleBase" id="RU003694"/>
    </source>
</evidence>
<evidence type="ECO:0000313" key="5">
    <source>
        <dbReference type="EMBL" id="KAA1259880.1"/>
    </source>
</evidence>
<dbReference type="InterPro" id="IPR014031">
    <property type="entry name" value="Ketoacyl_synth_C"/>
</dbReference>
<reference evidence="5 6" key="1">
    <citation type="submission" date="2019-08" db="EMBL/GenBank/DDBJ databases">
        <title>Deep-cultivation of Planctomycetes and their phenomic and genomic characterization uncovers novel biology.</title>
        <authorList>
            <person name="Wiegand S."/>
            <person name="Jogler M."/>
            <person name="Boedeker C."/>
            <person name="Pinto D."/>
            <person name="Vollmers J."/>
            <person name="Rivas-Marin E."/>
            <person name="Kohn T."/>
            <person name="Peeters S.H."/>
            <person name="Heuer A."/>
            <person name="Rast P."/>
            <person name="Oberbeckmann S."/>
            <person name="Bunk B."/>
            <person name="Jeske O."/>
            <person name="Meyerdierks A."/>
            <person name="Storesund J.E."/>
            <person name="Kallscheuer N."/>
            <person name="Luecker S."/>
            <person name="Lage O.M."/>
            <person name="Pohl T."/>
            <person name="Merkel B.J."/>
            <person name="Hornburger P."/>
            <person name="Mueller R.-W."/>
            <person name="Bruemmer F."/>
            <person name="Labrenz M."/>
            <person name="Spormann A.M."/>
            <person name="Op Den Camp H."/>
            <person name="Overmann J."/>
            <person name="Amann R."/>
            <person name="Jetten M.S.M."/>
            <person name="Mascher T."/>
            <person name="Medema M.H."/>
            <person name="Devos D.P."/>
            <person name="Kaster A.-K."/>
            <person name="Ovreas L."/>
            <person name="Rohde M."/>
            <person name="Galperin M.Y."/>
            <person name="Jogler C."/>
        </authorList>
    </citation>
    <scope>NUCLEOTIDE SEQUENCE [LARGE SCALE GENOMIC DNA]</scope>
    <source>
        <strain evidence="5 6">LF1</strain>
    </source>
</reference>